<dbReference type="EMBL" id="JBBNAF010000002">
    <property type="protein sequence ID" value="KAK9163664.1"/>
    <property type="molecule type" value="Genomic_DNA"/>
</dbReference>
<sequence length="57" mass="5695">MDTTAGGAIVALLDILIDSLGGIAGGGGCSRLKRTTSSLCSCVTVWKNKAGRVGEGR</sequence>
<proteinExistence type="predicted"/>
<gene>
    <name evidence="1" type="ORF">Syun_004566</name>
</gene>
<accession>A0AAP0L7F6</accession>
<dbReference type="Proteomes" id="UP001420932">
    <property type="component" value="Unassembled WGS sequence"/>
</dbReference>
<evidence type="ECO:0000313" key="1">
    <source>
        <dbReference type="EMBL" id="KAK9163664.1"/>
    </source>
</evidence>
<evidence type="ECO:0000313" key="2">
    <source>
        <dbReference type="Proteomes" id="UP001420932"/>
    </source>
</evidence>
<name>A0AAP0L7F6_9MAGN</name>
<protein>
    <submittedName>
        <fullName evidence="1">Uncharacterized protein</fullName>
    </submittedName>
</protein>
<organism evidence="1 2">
    <name type="scientific">Stephania yunnanensis</name>
    <dbReference type="NCBI Taxonomy" id="152371"/>
    <lineage>
        <taxon>Eukaryota</taxon>
        <taxon>Viridiplantae</taxon>
        <taxon>Streptophyta</taxon>
        <taxon>Embryophyta</taxon>
        <taxon>Tracheophyta</taxon>
        <taxon>Spermatophyta</taxon>
        <taxon>Magnoliopsida</taxon>
        <taxon>Ranunculales</taxon>
        <taxon>Menispermaceae</taxon>
        <taxon>Menispermoideae</taxon>
        <taxon>Cissampelideae</taxon>
        <taxon>Stephania</taxon>
    </lineage>
</organism>
<dbReference type="AlphaFoldDB" id="A0AAP0L7F6"/>
<comment type="caution">
    <text evidence="1">The sequence shown here is derived from an EMBL/GenBank/DDBJ whole genome shotgun (WGS) entry which is preliminary data.</text>
</comment>
<keyword evidence="2" id="KW-1185">Reference proteome</keyword>
<reference evidence="1 2" key="1">
    <citation type="submission" date="2024-01" db="EMBL/GenBank/DDBJ databases">
        <title>Genome assemblies of Stephania.</title>
        <authorList>
            <person name="Yang L."/>
        </authorList>
    </citation>
    <scope>NUCLEOTIDE SEQUENCE [LARGE SCALE GENOMIC DNA]</scope>
    <source>
        <strain evidence="1">YNDBR</strain>
        <tissue evidence="1">Leaf</tissue>
    </source>
</reference>